<feature type="transmembrane region" description="Helical" evidence="8">
    <location>
        <begin position="301"/>
        <end position="319"/>
    </location>
</feature>
<evidence type="ECO:0000313" key="10">
    <source>
        <dbReference type="EMBL" id="GFT95295.1"/>
    </source>
</evidence>
<feature type="transmembrane region" description="Helical" evidence="8">
    <location>
        <begin position="326"/>
        <end position="344"/>
    </location>
</feature>
<reference evidence="10" key="1">
    <citation type="submission" date="2020-08" db="EMBL/GenBank/DDBJ databases">
        <title>Multicomponent nature underlies the extraordinary mechanical properties of spider dragline silk.</title>
        <authorList>
            <person name="Kono N."/>
            <person name="Nakamura H."/>
            <person name="Mori M."/>
            <person name="Yoshida Y."/>
            <person name="Ohtoshi R."/>
            <person name="Malay A.D."/>
            <person name="Moran D.A.P."/>
            <person name="Tomita M."/>
            <person name="Numata K."/>
            <person name="Arakawa K."/>
        </authorList>
    </citation>
    <scope>NUCLEOTIDE SEQUENCE</scope>
</reference>
<feature type="region of interest" description="Disordered" evidence="7">
    <location>
        <begin position="515"/>
        <end position="539"/>
    </location>
</feature>
<dbReference type="GO" id="GO:0016020">
    <property type="term" value="C:membrane"/>
    <property type="evidence" value="ECO:0007669"/>
    <property type="project" value="UniProtKB-SubCell"/>
</dbReference>
<keyword evidence="11" id="KW-1185">Reference proteome</keyword>
<evidence type="ECO:0000256" key="8">
    <source>
        <dbReference type="SAM" id="Phobius"/>
    </source>
</evidence>
<comment type="subcellular location">
    <subcellularLocation>
        <location evidence="1">Membrane</location>
        <topology evidence="1">Multi-pass membrane protein</topology>
    </subcellularLocation>
</comment>
<proteinExistence type="inferred from homology"/>
<evidence type="ECO:0000256" key="9">
    <source>
        <dbReference type="SAM" id="SignalP"/>
    </source>
</evidence>
<dbReference type="EMBL" id="BMAW01026059">
    <property type="protein sequence ID" value="GFT95295.1"/>
    <property type="molecule type" value="Genomic_DNA"/>
</dbReference>
<evidence type="ECO:0000256" key="7">
    <source>
        <dbReference type="SAM" id="MobiDB-lite"/>
    </source>
</evidence>
<feature type="transmembrane region" description="Helical" evidence="8">
    <location>
        <begin position="442"/>
        <end position="462"/>
    </location>
</feature>
<evidence type="ECO:0000256" key="1">
    <source>
        <dbReference type="ARBA" id="ARBA00004141"/>
    </source>
</evidence>
<dbReference type="OrthoDB" id="5837849at2759"/>
<comment type="caution">
    <text evidence="10">The sequence shown here is derived from an EMBL/GenBank/DDBJ whole genome shotgun (WGS) entry which is preliminary data.</text>
</comment>
<feature type="chain" id="PRO_5036452645" description="Chloride channel CLIC-like protein 1" evidence="9">
    <location>
        <begin position="21"/>
        <end position="685"/>
    </location>
</feature>
<feature type="signal peptide" evidence="9">
    <location>
        <begin position="1"/>
        <end position="20"/>
    </location>
</feature>
<feature type="region of interest" description="Disordered" evidence="7">
    <location>
        <begin position="21"/>
        <end position="43"/>
    </location>
</feature>
<evidence type="ECO:0000256" key="2">
    <source>
        <dbReference type="ARBA" id="ARBA00005944"/>
    </source>
</evidence>
<evidence type="ECO:0000256" key="3">
    <source>
        <dbReference type="ARBA" id="ARBA00015571"/>
    </source>
</evidence>
<feature type="compositionally biased region" description="Basic and acidic residues" evidence="7">
    <location>
        <begin position="24"/>
        <end position="43"/>
    </location>
</feature>
<dbReference type="InterPro" id="IPR009231">
    <property type="entry name" value="Chloride_chnl_CLIC-like"/>
</dbReference>
<dbReference type="Pfam" id="PF05934">
    <property type="entry name" value="MCLC"/>
    <property type="match status" value="1"/>
</dbReference>
<dbReference type="GO" id="GO:0005254">
    <property type="term" value="F:chloride channel activity"/>
    <property type="evidence" value="ECO:0007669"/>
    <property type="project" value="TreeGrafter"/>
</dbReference>
<organism evidence="10 11">
    <name type="scientific">Nephila pilipes</name>
    <name type="common">Giant wood spider</name>
    <name type="synonym">Nephila maculata</name>
    <dbReference type="NCBI Taxonomy" id="299642"/>
    <lineage>
        <taxon>Eukaryota</taxon>
        <taxon>Metazoa</taxon>
        <taxon>Ecdysozoa</taxon>
        <taxon>Arthropoda</taxon>
        <taxon>Chelicerata</taxon>
        <taxon>Arachnida</taxon>
        <taxon>Araneae</taxon>
        <taxon>Araneomorphae</taxon>
        <taxon>Entelegynae</taxon>
        <taxon>Araneoidea</taxon>
        <taxon>Nephilidae</taxon>
        <taxon>Nephila</taxon>
    </lineage>
</organism>
<sequence length="685" mass="78422">MFYFIIFSFVFLCFIPLSPSQSDVPHEKDDDHSTENHEDFEKEREEITQHFKEYIERQEIAQHLKEYRERQKISQHFMEYKERQEVAHNYMDTLSKVKESWVDPYDMIGYPVLQARQEFPSPAKNEQSEESKYLKFLESMPDQDEDCTVDELTDKLVDNNSKPKPIPPVLDNDEKPIFSDIRGDIIGEKMYTADDSPNNKESKGIFANNRQQISVLDSIYVSRWLKKLILKIEKEAGDEIPGGVHFPMDSVKLNNLRELSTAKSLEISQLDDLMCNLIDGSILIPKEVFDWTVYIDYARDLMWPLILAAITLAFLYGIYQGVVYHPFFTFFICLIILSVFWHWMHLYKQKQAYKHAELASLNIPSRCRKHDFGLIEHVQEYLKSFFITNECAKYYEALMVDPFWEVSFTVAASEALASMLVQPLSSGSRALNLALRQLFEGLSIFIIVPVTVFMFLLLIMMCNYKLRLPFFMGALEPHIPPKGSRIEDVKPSRNPRRLKDAARCKCGSIARGIHPRQDIEQESDPNPGAVDSSRKFRGQRSIQRCLPESDARSEFKSLGRAHGCEDAGLPCESCNLDRSASEDDISIIDSEENDSSSENSVDHQSGEFQHCCMCCLSEEMPNAHADCRVCGDNMEIQNAGEASEMVPEYHEMENNAEEVPAQRTTDHIPNIQLGAGVAANGNIAG</sequence>
<accession>A0A8X6Q293</accession>
<gene>
    <name evidence="10" type="primary">AVEN_258737_1</name>
    <name evidence="10" type="ORF">NPIL_386901</name>
</gene>
<protein>
    <recommendedName>
        <fullName evidence="3">Chloride channel CLIC-like protein 1</fullName>
    </recommendedName>
</protein>
<evidence type="ECO:0000313" key="11">
    <source>
        <dbReference type="Proteomes" id="UP000887013"/>
    </source>
</evidence>
<keyword evidence="9" id="KW-0732">Signal</keyword>
<dbReference type="Proteomes" id="UP000887013">
    <property type="component" value="Unassembled WGS sequence"/>
</dbReference>
<evidence type="ECO:0000256" key="6">
    <source>
        <dbReference type="ARBA" id="ARBA00023136"/>
    </source>
</evidence>
<keyword evidence="6 8" id="KW-0472">Membrane</keyword>
<evidence type="ECO:0000256" key="5">
    <source>
        <dbReference type="ARBA" id="ARBA00022989"/>
    </source>
</evidence>
<dbReference type="PANTHER" id="PTHR34093">
    <property type="entry name" value="CHLORIDE CHANNEL CLIC-LIKE PROTEIN 1"/>
    <property type="match status" value="1"/>
</dbReference>
<keyword evidence="4 8" id="KW-0812">Transmembrane</keyword>
<evidence type="ECO:0000256" key="4">
    <source>
        <dbReference type="ARBA" id="ARBA00022692"/>
    </source>
</evidence>
<comment type="similarity">
    <text evidence="2">Belongs to the chloride channel MCLC family.</text>
</comment>
<dbReference type="AlphaFoldDB" id="A0A8X6Q293"/>
<keyword evidence="5 8" id="KW-1133">Transmembrane helix</keyword>
<dbReference type="GO" id="GO:0005783">
    <property type="term" value="C:endoplasmic reticulum"/>
    <property type="evidence" value="ECO:0007669"/>
    <property type="project" value="TreeGrafter"/>
</dbReference>
<name>A0A8X6Q293_NEPPI</name>
<dbReference type="PANTHER" id="PTHR34093:SF1">
    <property type="entry name" value="CHLORIDE CHANNEL CLIC-LIKE PROTEIN 1"/>
    <property type="match status" value="1"/>
</dbReference>